<keyword evidence="2" id="KW-1185">Reference proteome</keyword>
<proteinExistence type="predicted"/>
<protein>
    <submittedName>
        <fullName evidence="1">Uncharacterized protein</fullName>
    </submittedName>
</protein>
<reference evidence="1" key="2">
    <citation type="submission" date="2020-05" db="UniProtKB">
        <authorList>
            <consortium name="EnsemblMetazoa"/>
        </authorList>
    </citation>
    <scope>IDENTIFICATION</scope>
    <source>
        <strain evidence="1">WRAIR2</strain>
    </source>
</reference>
<dbReference type="EnsemblMetazoa" id="ADIR000984-RA">
    <property type="protein sequence ID" value="ADIR000984-PA"/>
    <property type="gene ID" value="ADIR000984"/>
</dbReference>
<dbReference type="Proteomes" id="UP000075884">
    <property type="component" value="Unassembled WGS sequence"/>
</dbReference>
<dbReference type="VEuPathDB" id="VectorBase:ADIR000984"/>
<name>A0A182N029_9DIPT</name>
<sequence>MRSLGGGGGGGCRFLVSDSADVPERYPLPFRLRASPASVMASRCRWQGWQTYLPIFLRRLLPSLRRPGAKGAGRNA</sequence>
<evidence type="ECO:0000313" key="2">
    <source>
        <dbReference type="Proteomes" id="UP000075884"/>
    </source>
</evidence>
<organism evidence="1 2">
    <name type="scientific">Anopheles dirus</name>
    <dbReference type="NCBI Taxonomy" id="7168"/>
    <lineage>
        <taxon>Eukaryota</taxon>
        <taxon>Metazoa</taxon>
        <taxon>Ecdysozoa</taxon>
        <taxon>Arthropoda</taxon>
        <taxon>Hexapoda</taxon>
        <taxon>Insecta</taxon>
        <taxon>Pterygota</taxon>
        <taxon>Neoptera</taxon>
        <taxon>Endopterygota</taxon>
        <taxon>Diptera</taxon>
        <taxon>Nematocera</taxon>
        <taxon>Culicoidea</taxon>
        <taxon>Culicidae</taxon>
        <taxon>Anophelinae</taxon>
        <taxon>Anopheles</taxon>
    </lineage>
</organism>
<dbReference type="AlphaFoldDB" id="A0A182N029"/>
<accession>A0A182N029</accession>
<evidence type="ECO:0000313" key="1">
    <source>
        <dbReference type="EnsemblMetazoa" id="ADIR000984-PA"/>
    </source>
</evidence>
<reference evidence="2" key="1">
    <citation type="submission" date="2013-03" db="EMBL/GenBank/DDBJ databases">
        <title>The Genome Sequence of Anopheles dirus WRAIR2.</title>
        <authorList>
            <consortium name="The Broad Institute Genomics Platform"/>
            <person name="Neafsey D.E."/>
            <person name="Walton C."/>
            <person name="Walker B."/>
            <person name="Young S.K."/>
            <person name="Zeng Q."/>
            <person name="Gargeya S."/>
            <person name="Fitzgerald M."/>
            <person name="Haas B."/>
            <person name="Abouelleil A."/>
            <person name="Allen A.W."/>
            <person name="Alvarado L."/>
            <person name="Arachchi H.M."/>
            <person name="Berlin A.M."/>
            <person name="Chapman S.B."/>
            <person name="Gainer-Dewar J."/>
            <person name="Goldberg J."/>
            <person name="Griggs A."/>
            <person name="Gujja S."/>
            <person name="Hansen M."/>
            <person name="Howarth C."/>
            <person name="Imamovic A."/>
            <person name="Ireland A."/>
            <person name="Larimer J."/>
            <person name="McCowan C."/>
            <person name="Murphy C."/>
            <person name="Pearson M."/>
            <person name="Poon T.W."/>
            <person name="Priest M."/>
            <person name="Roberts A."/>
            <person name="Saif S."/>
            <person name="Shea T."/>
            <person name="Sisk P."/>
            <person name="Sykes S."/>
            <person name="Wortman J."/>
            <person name="Nusbaum C."/>
            <person name="Birren B."/>
        </authorList>
    </citation>
    <scope>NUCLEOTIDE SEQUENCE [LARGE SCALE GENOMIC DNA]</scope>
    <source>
        <strain evidence="2">WRAIR2</strain>
    </source>
</reference>